<dbReference type="AlphaFoldDB" id="A0AAW0C7B0"/>
<comment type="caution">
    <text evidence="1">The sequence shown here is derived from an EMBL/GenBank/DDBJ whole genome shotgun (WGS) entry which is preliminary data.</text>
</comment>
<feature type="non-terminal residue" evidence="1">
    <location>
        <position position="100"/>
    </location>
</feature>
<reference evidence="1 2" key="1">
    <citation type="journal article" date="2024" name="J Genomics">
        <title>Draft genome sequencing and assembly of Favolaschia claudopus CIRM-BRFM 2984 isolated from oak limbs.</title>
        <authorList>
            <person name="Navarro D."/>
            <person name="Drula E."/>
            <person name="Chaduli D."/>
            <person name="Cazenave R."/>
            <person name="Ahrendt S."/>
            <person name="Wang J."/>
            <person name="Lipzen A."/>
            <person name="Daum C."/>
            <person name="Barry K."/>
            <person name="Grigoriev I.V."/>
            <person name="Favel A."/>
            <person name="Rosso M.N."/>
            <person name="Martin F."/>
        </authorList>
    </citation>
    <scope>NUCLEOTIDE SEQUENCE [LARGE SCALE GENOMIC DNA]</scope>
    <source>
        <strain evidence="1 2">CIRM-BRFM 2984</strain>
    </source>
</reference>
<sequence length="100" mass="11215">MFPFVSGYHFVEPSSPHYTISDELEDLSDRANPMVDGDGVVYAYETDRGRDPTQAGWLAWSYGRCARTSSDVRIAMLFYAGTKSPSTVPRELRLAHIPIN</sequence>
<protein>
    <submittedName>
        <fullName evidence="1">Uncharacterized protein</fullName>
    </submittedName>
</protein>
<gene>
    <name evidence="1" type="ORF">R3P38DRAFT_3184791</name>
</gene>
<evidence type="ECO:0000313" key="1">
    <source>
        <dbReference type="EMBL" id="KAK7035199.1"/>
    </source>
</evidence>
<dbReference type="EMBL" id="JAWWNJ010000020">
    <property type="protein sequence ID" value="KAK7035199.1"/>
    <property type="molecule type" value="Genomic_DNA"/>
</dbReference>
<organism evidence="1 2">
    <name type="scientific">Favolaschia claudopus</name>
    <dbReference type="NCBI Taxonomy" id="2862362"/>
    <lineage>
        <taxon>Eukaryota</taxon>
        <taxon>Fungi</taxon>
        <taxon>Dikarya</taxon>
        <taxon>Basidiomycota</taxon>
        <taxon>Agaricomycotina</taxon>
        <taxon>Agaricomycetes</taxon>
        <taxon>Agaricomycetidae</taxon>
        <taxon>Agaricales</taxon>
        <taxon>Marasmiineae</taxon>
        <taxon>Mycenaceae</taxon>
        <taxon>Favolaschia</taxon>
    </lineage>
</organism>
<evidence type="ECO:0000313" key="2">
    <source>
        <dbReference type="Proteomes" id="UP001362999"/>
    </source>
</evidence>
<dbReference type="Proteomes" id="UP001362999">
    <property type="component" value="Unassembled WGS sequence"/>
</dbReference>
<keyword evidence="2" id="KW-1185">Reference proteome</keyword>
<accession>A0AAW0C7B0</accession>
<proteinExistence type="predicted"/>
<name>A0AAW0C7B0_9AGAR</name>